<comment type="caution">
    <text evidence="4">The sequence shown here is derived from an EMBL/GenBank/DDBJ whole genome shotgun (WGS) entry which is preliminary data.</text>
</comment>
<dbReference type="InterPro" id="IPR046834">
    <property type="entry name" value="ABC_ATPase_C"/>
</dbReference>
<evidence type="ECO:0000259" key="1">
    <source>
        <dbReference type="Pfam" id="PF09818"/>
    </source>
</evidence>
<protein>
    <submittedName>
        <fullName evidence="4">ABC transporter, ATPase</fullName>
    </submittedName>
</protein>
<dbReference type="InterPro" id="IPR019195">
    <property type="entry name" value="ABC_ATPase_put"/>
</dbReference>
<dbReference type="PANTHER" id="PTHR38149">
    <property type="entry name" value="ATPASE"/>
    <property type="match status" value="1"/>
</dbReference>
<gene>
    <name evidence="4" type="ORF">METHB2_1110003</name>
</gene>
<dbReference type="Pfam" id="PF21117">
    <property type="entry name" value="MRB1590_C"/>
    <property type="match status" value="1"/>
</dbReference>
<evidence type="ECO:0000313" key="5">
    <source>
        <dbReference type="Proteomes" id="UP000494216"/>
    </source>
</evidence>
<dbReference type="RefSeq" id="WP_174624594.1">
    <property type="nucleotide sequence ID" value="NZ_CADCXN010000015.1"/>
</dbReference>
<dbReference type="EMBL" id="CADCXN010000015">
    <property type="protein sequence ID" value="CAA9889598.1"/>
    <property type="molecule type" value="Genomic_DNA"/>
</dbReference>
<accession>A0A8S0Y5R5</accession>
<feature type="domain" description="ATPase of the ABC class N-terminal" evidence="2">
    <location>
        <begin position="1"/>
        <end position="163"/>
    </location>
</feature>
<name>A0A8S0Y5R5_9GAMM</name>
<dbReference type="AlphaFoldDB" id="A0A8S0Y5R5"/>
<dbReference type="Pfam" id="PF09818">
    <property type="entry name" value="ABC_ATPase"/>
    <property type="match status" value="1"/>
</dbReference>
<dbReference type="Proteomes" id="UP000494216">
    <property type="component" value="Unassembled WGS sequence"/>
</dbReference>
<dbReference type="Pfam" id="PF20446">
    <property type="entry name" value="ABC_N"/>
    <property type="match status" value="1"/>
</dbReference>
<organism evidence="4 5">
    <name type="scientific">Candidatus Methylobacter favarea</name>
    <dbReference type="NCBI Taxonomy" id="2707345"/>
    <lineage>
        <taxon>Bacteria</taxon>
        <taxon>Pseudomonadati</taxon>
        <taxon>Pseudomonadota</taxon>
        <taxon>Gammaproteobacteria</taxon>
        <taxon>Methylococcales</taxon>
        <taxon>Methylococcaceae</taxon>
        <taxon>Methylobacter</taxon>
    </lineage>
</organism>
<dbReference type="InterPro" id="IPR046833">
    <property type="entry name" value="ABC_N"/>
</dbReference>
<dbReference type="InterPro" id="IPR027417">
    <property type="entry name" value="P-loop_NTPase"/>
</dbReference>
<proteinExistence type="predicted"/>
<feature type="domain" description="MRB1590-like C-terminal" evidence="3">
    <location>
        <begin position="485"/>
        <end position="578"/>
    </location>
</feature>
<evidence type="ECO:0000259" key="3">
    <source>
        <dbReference type="Pfam" id="PF21117"/>
    </source>
</evidence>
<feature type="domain" description="ATPase of the ABC class C-terminal" evidence="1">
    <location>
        <begin position="177"/>
        <end position="434"/>
    </location>
</feature>
<reference evidence="4 5" key="1">
    <citation type="submission" date="2020-02" db="EMBL/GenBank/DDBJ databases">
        <authorList>
            <person name="Hogendoorn C."/>
        </authorList>
    </citation>
    <scope>NUCLEOTIDE SEQUENCE [LARGE SCALE GENOMIC DNA]</scope>
    <source>
        <strain evidence="4">METHB21</strain>
    </source>
</reference>
<sequence length="581" mass="64883">MKKLNKLIASIADHPFHAIQTLYGTYHFPGFEFRFIKIQGSPGANPASVASVKISIQESKIPEKFLQSAACKLAAADFLIRRFRLGIEKFARQNRGKEGSGSFNTIALSQKMLQRDSVLIDEEFIYLRFIISLPAKGKGGGVFDAAQAWIMFSQELVAIVEFSFFYQRYDAYAQTLLSRFIDVQNKRASISLYLRQHGLVAFIANGSRLPRTSGIDDSPLTDGAVKAFQSPDSLQIQIPLPEGGSITGMGIKEAVTCITGGGYHGKSTLMQAILAGVYAHIPGDGREFVVSREDAFFIRSEEGRSIRGVDISPFISDLPNGLKTRHFSTDNASGSTSQAAAIVEAVESGCRLLMFDEDSCATNFLVRDELIGKILDSSLEPIKPLYSTLRSLWEQYRISMIFVVGGIGSFLQKADTCLLMENYHCHDITAKVRKKLGPIAAETAFHADFSTARRLARDNFNPAYENKRLRKVMDKRIKNLRQASRRLEYGMDIINLDAPAQIAEAPQLLAIGYCLFSLRNKMLESDKPETIRFWIDRLYDEIEKHGLAILYPDYPGTLSMPRKYELAAAINRIRSLKIVHQ</sequence>
<dbReference type="InterPro" id="IPR049069">
    <property type="entry name" value="MRB1590-like_C"/>
</dbReference>
<dbReference type="PANTHER" id="PTHR38149:SF1">
    <property type="entry name" value="ATPASE"/>
    <property type="match status" value="1"/>
</dbReference>
<evidence type="ECO:0000259" key="2">
    <source>
        <dbReference type="Pfam" id="PF20446"/>
    </source>
</evidence>
<evidence type="ECO:0000313" key="4">
    <source>
        <dbReference type="EMBL" id="CAA9889598.1"/>
    </source>
</evidence>
<dbReference type="SUPFAM" id="SSF52540">
    <property type="entry name" value="P-loop containing nucleoside triphosphate hydrolases"/>
    <property type="match status" value="1"/>
</dbReference>
<keyword evidence="5" id="KW-1185">Reference proteome</keyword>